<comment type="caution">
    <text evidence="11">The sequence shown here is derived from an EMBL/GenBank/DDBJ whole genome shotgun (WGS) entry which is preliminary data.</text>
</comment>
<keyword evidence="4 11" id="KW-0808">Transferase</keyword>
<evidence type="ECO:0000256" key="10">
    <source>
        <dbReference type="RuleBase" id="RU363063"/>
    </source>
</evidence>
<evidence type="ECO:0000256" key="8">
    <source>
        <dbReference type="ARBA" id="ARBA00023034"/>
    </source>
</evidence>
<keyword evidence="8 10" id="KW-0333">Golgi apparatus</keyword>
<dbReference type="Gene3D" id="3.90.550.50">
    <property type="match status" value="1"/>
</dbReference>
<dbReference type="InterPro" id="IPR002659">
    <property type="entry name" value="Glyco_trans_31"/>
</dbReference>
<evidence type="ECO:0000313" key="11">
    <source>
        <dbReference type="EMBL" id="ESL08284.1"/>
    </source>
</evidence>
<evidence type="ECO:0000256" key="6">
    <source>
        <dbReference type="ARBA" id="ARBA00022968"/>
    </source>
</evidence>
<keyword evidence="5" id="KW-0812">Transmembrane</keyword>
<dbReference type="EMBL" id="AUPL01004015">
    <property type="protein sequence ID" value="ESL08284.1"/>
    <property type="molecule type" value="Genomic_DNA"/>
</dbReference>
<evidence type="ECO:0000256" key="9">
    <source>
        <dbReference type="ARBA" id="ARBA00023136"/>
    </source>
</evidence>
<reference evidence="11 12" key="1">
    <citation type="submission" date="2013-07" db="EMBL/GenBank/DDBJ databases">
        <authorList>
            <person name="Stoco P.H."/>
            <person name="Wagner G."/>
            <person name="Gerber A."/>
            <person name="Zaha A."/>
            <person name="Thompson C."/>
            <person name="Bartholomeu D.C."/>
            <person name="Luckemeyer D.D."/>
            <person name="Bahia D."/>
            <person name="Loreto E."/>
            <person name="Prestes E.B."/>
            <person name="Lima F.M."/>
            <person name="Rodrigues-Luiz G."/>
            <person name="Vallejo G.A."/>
            <person name="Filho J.F."/>
            <person name="Monteiro K.M."/>
            <person name="Tyler K.M."/>
            <person name="de Almeida L.G."/>
            <person name="Ortiz M.F."/>
            <person name="Siervo M.A."/>
            <person name="de Moraes M.H."/>
            <person name="Cunha O.L."/>
            <person name="Mendonca-Neto R."/>
            <person name="Silva R."/>
            <person name="Teixeira S.M."/>
            <person name="Murta S.M."/>
            <person name="Sincero T.C."/>
            <person name="Mendes T.A."/>
            <person name="Urmenyi T.P."/>
            <person name="Silva V.G."/>
            <person name="da Rocha W.D."/>
            <person name="Andersson B."/>
            <person name="Romanha A.J."/>
            <person name="Steindel M."/>
            <person name="de Vasconcelos A.T."/>
            <person name="Grisard E.C."/>
        </authorList>
    </citation>
    <scope>NUCLEOTIDE SEQUENCE [LARGE SCALE GENOMIC DNA]</scope>
    <source>
        <strain evidence="11 12">SC58</strain>
    </source>
</reference>
<comment type="subcellular location">
    <subcellularLocation>
        <location evidence="1 10">Golgi apparatus membrane</location>
        <topology evidence="1 10">Single-pass type II membrane protein</topology>
    </subcellularLocation>
</comment>
<comment type="similarity">
    <text evidence="2 10">Belongs to the glycosyltransferase 31 family.</text>
</comment>
<accession>A0A061J002</accession>
<evidence type="ECO:0000313" key="12">
    <source>
        <dbReference type="Proteomes" id="UP000031737"/>
    </source>
</evidence>
<sequence length="371" mass="41515">MLKPRLLTTKGRLKQVVLLLLLFIAATTLLLFSFDTASYGAAGPHSSDHPRAAAADDAALAYIPRSVVDTWGRRHYLIVLGIMTVDDEVKRRRRNLQRSTCWRFPSVATRANDFSGAMLVLYFFGRHPAHGYNYSAALQEEAAQWHDVVALPMNEARVPAKVSGGWSVETGMVMGRKTYMWFDLALRLFPTASYVAKGDDDIFLRVPLFVANLRLLPRRGIYMGVHAGTGIWEKNHTVGVTFMVGLCYTMSRDVAEALVSYKPLQRFALLQNATGEEEEFTKIHMGDDIMVGRVLLQEAKPQPLILVKVLPCHFHDIRNATGHSLVVPSSMCVHHVREDDYAALMARFGHDTSPPARVARVSKDTIYPMCD</sequence>
<organism evidence="11 12">
    <name type="scientific">Trypanosoma rangeli SC58</name>
    <dbReference type="NCBI Taxonomy" id="429131"/>
    <lineage>
        <taxon>Eukaryota</taxon>
        <taxon>Discoba</taxon>
        <taxon>Euglenozoa</taxon>
        <taxon>Kinetoplastea</taxon>
        <taxon>Metakinetoplastina</taxon>
        <taxon>Trypanosomatida</taxon>
        <taxon>Trypanosomatidae</taxon>
        <taxon>Trypanosoma</taxon>
        <taxon>Herpetosoma</taxon>
    </lineage>
</organism>
<dbReference type="GO" id="GO:0016758">
    <property type="term" value="F:hexosyltransferase activity"/>
    <property type="evidence" value="ECO:0007669"/>
    <property type="project" value="InterPro"/>
</dbReference>
<keyword evidence="3 10" id="KW-0328">Glycosyltransferase</keyword>
<evidence type="ECO:0000256" key="1">
    <source>
        <dbReference type="ARBA" id="ARBA00004323"/>
    </source>
</evidence>
<evidence type="ECO:0000256" key="3">
    <source>
        <dbReference type="ARBA" id="ARBA00022676"/>
    </source>
</evidence>
<dbReference type="AlphaFoldDB" id="A0A061J002"/>
<dbReference type="Proteomes" id="UP000031737">
    <property type="component" value="Unassembled WGS sequence"/>
</dbReference>
<evidence type="ECO:0000256" key="7">
    <source>
        <dbReference type="ARBA" id="ARBA00022989"/>
    </source>
</evidence>
<evidence type="ECO:0000256" key="4">
    <source>
        <dbReference type="ARBA" id="ARBA00022679"/>
    </source>
</evidence>
<gene>
    <name evidence="11" type="ORF">TRSC58_04015</name>
</gene>
<dbReference type="VEuPathDB" id="TriTrypDB:TRSC58_04015"/>
<keyword evidence="9" id="KW-0472">Membrane</keyword>
<protein>
    <recommendedName>
        <fullName evidence="10">Hexosyltransferase</fullName>
        <ecNumber evidence="10">2.4.1.-</ecNumber>
    </recommendedName>
</protein>
<proteinExistence type="inferred from homology"/>
<dbReference type="PANTHER" id="PTHR11214:SF351">
    <property type="entry name" value="BETA-1,3-GALACTOSYLTRANSFERASE PVG3"/>
    <property type="match status" value="1"/>
</dbReference>
<keyword evidence="12" id="KW-1185">Reference proteome</keyword>
<dbReference type="EC" id="2.4.1.-" evidence="10"/>
<dbReference type="GO" id="GO:0000139">
    <property type="term" value="C:Golgi membrane"/>
    <property type="evidence" value="ECO:0007669"/>
    <property type="project" value="UniProtKB-SubCell"/>
</dbReference>
<evidence type="ECO:0000256" key="5">
    <source>
        <dbReference type="ARBA" id="ARBA00022692"/>
    </source>
</evidence>
<keyword evidence="7" id="KW-1133">Transmembrane helix</keyword>
<evidence type="ECO:0000256" key="2">
    <source>
        <dbReference type="ARBA" id="ARBA00008661"/>
    </source>
</evidence>
<name>A0A061J002_TRYRA</name>
<keyword evidence="6" id="KW-0735">Signal-anchor</keyword>
<dbReference type="OrthoDB" id="250117at2759"/>
<dbReference type="PANTHER" id="PTHR11214">
    <property type="entry name" value="BETA-1,3-N-ACETYLGLUCOSAMINYLTRANSFERASE"/>
    <property type="match status" value="1"/>
</dbReference>